<dbReference type="OrthoDB" id="159632at2"/>
<evidence type="ECO:0000256" key="4">
    <source>
        <dbReference type="ARBA" id="ARBA00023012"/>
    </source>
</evidence>
<keyword evidence="4" id="KW-0902">Two-component regulatory system</keyword>
<dbReference type="InterPro" id="IPR009057">
    <property type="entry name" value="Homeodomain-like_sf"/>
</dbReference>
<dbReference type="InterPro" id="IPR001789">
    <property type="entry name" value="Sig_transdc_resp-reg_receiver"/>
</dbReference>
<dbReference type="PROSITE" id="PS00041">
    <property type="entry name" value="HTH_ARAC_FAMILY_1"/>
    <property type="match status" value="1"/>
</dbReference>
<dbReference type="GO" id="GO:0003700">
    <property type="term" value="F:DNA-binding transcription factor activity"/>
    <property type="evidence" value="ECO:0007669"/>
    <property type="project" value="InterPro"/>
</dbReference>
<comment type="subcellular location">
    <subcellularLocation>
        <location evidence="1">Cytoplasm</location>
    </subcellularLocation>
</comment>
<dbReference type="GO" id="GO:0000160">
    <property type="term" value="P:phosphorelay signal transduction system"/>
    <property type="evidence" value="ECO:0007669"/>
    <property type="project" value="UniProtKB-KW"/>
</dbReference>
<evidence type="ECO:0000256" key="7">
    <source>
        <dbReference type="ARBA" id="ARBA00023163"/>
    </source>
</evidence>
<dbReference type="EMBL" id="NMQW01000062">
    <property type="protein sequence ID" value="OXM82568.1"/>
    <property type="molecule type" value="Genomic_DNA"/>
</dbReference>
<organism evidence="11 12">
    <name type="scientific">Paenibacillus rigui</name>
    <dbReference type="NCBI Taxonomy" id="554312"/>
    <lineage>
        <taxon>Bacteria</taxon>
        <taxon>Bacillati</taxon>
        <taxon>Bacillota</taxon>
        <taxon>Bacilli</taxon>
        <taxon>Bacillales</taxon>
        <taxon>Paenibacillaceae</taxon>
        <taxon>Paenibacillus</taxon>
    </lineage>
</organism>
<name>A0A229UGP9_9BACL</name>
<dbReference type="RefSeq" id="WP_094018591.1">
    <property type="nucleotide sequence ID" value="NZ_NMQW01000062.1"/>
</dbReference>
<dbReference type="InterPro" id="IPR018060">
    <property type="entry name" value="HTH_AraC"/>
</dbReference>
<evidence type="ECO:0000256" key="6">
    <source>
        <dbReference type="ARBA" id="ARBA00023125"/>
    </source>
</evidence>
<sequence>MKMLIVDDESPVRRTVRKLIHWRELGIETILEADNGTEAMKLIQTERPQIVIMDIMMPVTTGLDLMKWMDTHAPACKKIIISGYSDFEYARTTVKYGGIDYLLKPIDRLQLQAAAEKAIRSAEETSHRQTMQLEAHPASQEVKRLVQEKLLSKLLSDAEKDFFNTVWGPLMQEFPQFVGIKNVRVGVLDLKLSAASDTFHVPVDTDSFLNLFADACNAVLHDSDNGIAFRSVSRREEVILLLWNSTVASSSLVKQISARMEPQYSMRMNVGISEEHSFPSTLQKAYTQAQIALRCRNLLDTATSIHEFRECDVLPLVTTLGFGNFGEEIRFALLSGSAVQIRNVIQTWFASLSTLDSITAEQFDMWRDEYRILRTRWMETADPSVSNEGQLMHPELGLPLDGKGEFSFHIWQKELLNDLLRLSQYLKAPHSKSRNVIHEIVRYLKLHYTQDISLQELSDMFHLNRDYISRKFKQEFHETIIDYVIRLRMEKAKVLLMNPHLKIVQVAEMVGYEDEKYFSRVFKKCMGQSPNHYRLHTLPEPPKSGED</sequence>
<evidence type="ECO:0000256" key="8">
    <source>
        <dbReference type="PROSITE-ProRule" id="PRU00169"/>
    </source>
</evidence>
<dbReference type="PANTHER" id="PTHR42713:SF3">
    <property type="entry name" value="TRANSCRIPTIONAL REGULATORY PROTEIN HPTR"/>
    <property type="match status" value="1"/>
</dbReference>
<keyword evidence="2" id="KW-0963">Cytoplasm</keyword>
<dbReference type="InterPro" id="IPR020449">
    <property type="entry name" value="Tscrpt_reg_AraC-type_HTH"/>
</dbReference>
<dbReference type="PROSITE" id="PS01124">
    <property type="entry name" value="HTH_ARAC_FAMILY_2"/>
    <property type="match status" value="1"/>
</dbReference>
<dbReference type="PRINTS" id="PR00032">
    <property type="entry name" value="HTHARAC"/>
</dbReference>
<evidence type="ECO:0000256" key="2">
    <source>
        <dbReference type="ARBA" id="ARBA00022490"/>
    </source>
</evidence>
<evidence type="ECO:0000256" key="1">
    <source>
        <dbReference type="ARBA" id="ARBA00004496"/>
    </source>
</evidence>
<dbReference type="Pfam" id="PF00072">
    <property type="entry name" value="Response_reg"/>
    <property type="match status" value="1"/>
</dbReference>
<evidence type="ECO:0000259" key="9">
    <source>
        <dbReference type="PROSITE" id="PS01124"/>
    </source>
</evidence>
<keyword evidence="6 11" id="KW-0238">DNA-binding</keyword>
<accession>A0A229UGP9</accession>
<keyword evidence="12" id="KW-1185">Reference proteome</keyword>
<feature type="domain" description="Response regulatory" evidence="10">
    <location>
        <begin position="2"/>
        <end position="119"/>
    </location>
</feature>
<dbReference type="AlphaFoldDB" id="A0A229UGP9"/>
<evidence type="ECO:0000256" key="3">
    <source>
        <dbReference type="ARBA" id="ARBA00022553"/>
    </source>
</evidence>
<evidence type="ECO:0000256" key="5">
    <source>
        <dbReference type="ARBA" id="ARBA00023015"/>
    </source>
</evidence>
<dbReference type="Gene3D" id="1.10.10.60">
    <property type="entry name" value="Homeodomain-like"/>
    <property type="match status" value="2"/>
</dbReference>
<dbReference type="InterPro" id="IPR018062">
    <property type="entry name" value="HTH_AraC-typ_CS"/>
</dbReference>
<dbReference type="SUPFAM" id="SSF46689">
    <property type="entry name" value="Homeodomain-like"/>
    <property type="match status" value="2"/>
</dbReference>
<dbReference type="Proteomes" id="UP000215509">
    <property type="component" value="Unassembled WGS sequence"/>
</dbReference>
<evidence type="ECO:0000313" key="12">
    <source>
        <dbReference type="Proteomes" id="UP000215509"/>
    </source>
</evidence>
<dbReference type="PROSITE" id="PS50110">
    <property type="entry name" value="RESPONSE_REGULATORY"/>
    <property type="match status" value="1"/>
</dbReference>
<dbReference type="Gene3D" id="3.40.50.2300">
    <property type="match status" value="1"/>
</dbReference>
<feature type="domain" description="HTH araC/xylS-type" evidence="9">
    <location>
        <begin position="438"/>
        <end position="536"/>
    </location>
</feature>
<proteinExistence type="predicted"/>
<dbReference type="Pfam" id="PF12833">
    <property type="entry name" value="HTH_18"/>
    <property type="match status" value="1"/>
</dbReference>
<feature type="modified residue" description="4-aspartylphosphate" evidence="8">
    <location>
        <position position="54"/>
    </location>
</feature>
<dbReference type="InterPro" id="IPR051552">
    <property type="entry name" value="HptR"/>
</dbReference>
<comment type="caution">
    <text evidence="11">The sequence shown here is derived from an EMBL/GenBank/DDBJ whole genome shotgun (WGS) entry which is preliminary data.</text>
</comment>
<evidence type="ECO:0000313" key="11">
    <source>
        <dbReference type="EMBL" id="OXM82568.1"/>
    </source>
</evidence>
<dbReference type="CDD" id="cd17536">
    <property type="entry name" value="REC_YesN-like"/>
    <property type="match status" value="1"/>
</dbReference>
<reference evidence="11 12" key="1">
    <citation type="submission" date="2017-07" db="EMBL/GenBank/DDBJ databases">
        <title>Genome sequencing and assembly of Paenibacillus rigui.</title>
        <authorList>
            <person name="Mayilraj S."/>
        </authorList>
    </citation>
    <scope>NUCLEOTIDE SEQUENCE [LARGE SCALE GENOMIC DNA]</scope>
    <source>
        <strain evidence="11 12">JCM 16352</strain>
    </source>
</reference>
<keyword evidence="7" id="KW-0804">Transcription</keyword>
<dbReference type="GO" id="GO:0043565">
    <property type="term" value="F:sequence-specific DNA binding"/>
    <property type="evidence" value="ECO:0007669"/>
    <property type="project" value="InterPro"/>
</dbReference>
<keyword evidence="3 8" id="KW-0597">Phosphoprotein</keyword>
<dbReference type="SUPFAM" id="SSF52172">
    <property type="entry name" value="CheY-like"/>
    <property type="match status" value="1"/>
</dbReference>
<keyword evidence="5" id="KW-0805">Transcription regulation</keyword>
<dbReference type="SMART" id="SM00448">
    <property type="entry name" value="REC"/>
    <property type="match status" value="1"/>
</dbReference>
<evidence type="ECO:0000259" key="10">
    <source>
        <dbReference type="PROSITE" id="PS50110"/>
    </source>
</evidence>
<dbReference type="PANTHER" id="PTHR42713">
    <property type="entry name" value="HISTIDINE KINASE-RELATED"/>
    <property type="match status" value="1"/>
</dbReference>
<dbReference type="GO" id="GO:0005737">
    <property type="term" value="C:cytoplasm"/>
    <property type="evidence" value="ECO:0007669"/>
    <property type="project" value="UniProtKB-SubCell"/>
</dbReference>
<dbReference type="InterPro" id="IPR011006">
    <property type="entry name" value="CheY-like_superfamily"/>
</dbReference>
<gene>
    <name evidence="11" type="ORF">CF651_30255</name>
</gene>
<protein>
    <submittedName>
        <fullName evidence="11">DNA-binding response regulator</fullName>
    </submittedName>
</protein>
<dbReference type="SMART" id="SM00342">
    <property type="entry name" value="HTH_ARAC"/>
    <property type="match status" value="1"/>
</dbReference>